<dbReference type="EMBL" id="PCTI01000021">
    <property type="protein sequence ID" value="PIP69038.1"/>
    <property type="molecule type" value="Genomic_DNA"/>
</dbReference>
<evidence type="ECO:0008006" key="4">
    <source>
        <dbReference type="Google" id="ProtNLM"/>
    </source>
</evidence>
<protein>
    <recommendedName>
        <fullName evidence="4">General secretion pathway GspH domain-containing protein</fullName>
    </recommendedName>
</protein>
<sequence length="168" mass="18290">MINFYKKACPQYLKPSFYRRGITAIEILLVVGIIGILSLIVFPQFSKIKENQVLKNTVENVVSTLHNAQSKSLASLDSSEYGVYFQSDQIIVFKGTSFIPDTVGNEVMNIVTPATISNVTLNSVSDISGEIYFNRLSGSPSKTGTITISTSSFSKIITIYSTGAVSVD</sequence>
<dbReference type="Gene3D" id="3.30.700.10">
    <property type="entry name" value="Glycoprotein, Type 4 Pilin"/>
    <property type="match status" value="1"/>
</dbReference>
<reference evidence="2 3" key="1">
    <citation type="submission" date="2017-09" db="EMBL/GenBank/DDBJ databases">
        <title>Depth-based differentiation of microbial function through sediment-hosted aquifers and enrichment of novel symbionts in the deep terrestrial subsurface.</title>
        <authorList>
            <person name="Probst A.J."/>
            <person name="Ladd B."/>
            <person name="Jarett J.K."/>
            <person name="Geller-Mcgrath D.E."/>
            <person name="Sieber C.M."/>
            <person name="Emerson J.B."/>
            <person name="Anantharaman K."/>
            <person name="Thomas B.C."/>
            <person name="Malmstrom R."/>
            <person name="Stieglmeier M."/>
            <person name="Klingl A."/>
            <person name="Woyke T."/>
            <person name="Ryan C.M."/>
            <person name="Banfield J.F."/>
        </authorList>
    </citation>
    <scope>NUCLEOTIDE SEQUENCE [LARGE SCALE GENOMIC DNA]</scope>
    <source>
        <strain evidence="2">CG22_combo_CG10-13_8_21_14_all_32_8</strain>
    </source>
</reference>
<evidence type="ECO:0000256" key="1">
    <source>
        <dbReference type="SAM" id="Phobius"/>
    </source>
</evidence>
<keyword evidence="1" id="KW-0472">Membrane</keyword>
<evidence type="ECO:0000313" key="2">
    <source>
        <dbReference type="EMBL" id="PIP69038.1"/>
    </source>
</evidence>
<organism evidence="2 3">
    <name type="scientific">Candidatus Nomurabacteria bacterium CG22_combo_CG10-13_8_21_14_all_32_8</name>
    <dbReference type="NCBI Taxonomy" id="1974732"/>
    <lineage>
        <taxon>Bacteria</taxon>
        <taxon>Candidatus Nomuraibacteriota</taxon>
    </lineage>
</organism>
<accession>A0A2H0CI56</accession>
<keyword evidence="1" id="KW-0812">Transmembrane</keyword>
<evidence type="ECO:0000313" key="3">
    <source>
        <dbReference type="Proteomes" id="UP000229176"/>
    </source>
</evidence>
<feature type="transmembrane region" description="Helical" evidence="1">
    <location>
        <begin position="21"/>
        <end position="42"/>
    </location>
</feature>
<comment type="caution">
    <text evidence="2">The sequence shown here is derived from an EMBL/GenBank/DDBJ whole genome shotgun (WGS) entry which is preliminary data.</text>
</comment>
<dbReference type="InterPro" id="IPR045584">
    <property type="entry name" value="Pilin-like"/>
</dbReference>
<dbReference type="SUPFAM" id="SSF54523">
    <property type="entry name" value="Pili subunits"/>
    <property type="match status" value="1"/>
</dbReference>
<keyword evidence="1" id="KW-1133">Transmembrane helix</keyword>
<proteinExistence type="predicted"/>
<name>A0A2H0CI56_9BACT</name>
<gene>
    <name evidence="2" type="ORF">COW91_01570</name>
</gene>
<dbReference type="Proteomes" id="UP000229176">
    <property type="component" value="Unassembled WGS sequence"/>
</dbReference>
<dbReference type="AlphaFoldDB" id="A0A2H0CI56"/>